<evidence type="ECO:0008006" key="4">
    <source>
        <dbReference type="Google" id="ProtNLM"/>
    </source>
</evidence>
<dbReference type="EMBL" id="SRZA01000030">
    <property type="protein sequence ID" value="TGY02413.1"/>
    <property type="molecule type" value="Genomic_DNA"/>
</dbReference>
<feature type="compositionally biased region" description="Basic residues" evidence="1">
    <location>
        <begin position="239"/>
        <end position="250"/>
    </location>
</feature>
<dbReference type="RefSeq" id="WP_136014338.1">
    <property type="nucleotide sequence ID" value="NZ_CAJTFZ010000006.1"/>
</dbReference>
<evidence type="ECO:0000313" key="2">
    <source>
        <dbReference type="EMBL" id="TGY02413.1"/>
    </source>
</evidence>
<dbReference type="AlphaFoldDB" id="A0A4S2AN62"/>
<proteinExistence type="predicted"/>
<protein>
    <recommendedName>
        <fullName evidence="4">Lipoprotein</fullName>
    </recommendedName>
</protein>
<keyword evidence="3" id="KW-1185">Reference proteome</keyword>
<dbReference type="PROSITE" id="PS51257">
    <property type="entry name" value="PROKAR_LIPOPROTEIN"/>
    <property type="match status" value="1"/>
</dbReference>
<name>A0A4S2AN62_9BACE</name>
<evidence type="ECO:0000256" key="1">
    <source>
        <dbReference type="SAM" id="MobiDB-lite"/>
    </source>
</evidence>
<gene>
    <name evidence="2" type="ORF">E5356_10940</name>
</gene>
<accession>A0A4S2AN62</accession>
<feature type="region of interest" description="Disordered" evidence="1">
    <location>
        <begin position="229"/>
        <end position="250"/>
    </location>
</feature>
<comment type="caution">
    <text evidence="2">The sequence shown here is derived from an EMBL/GenBank/DDBJ whole genome shotgun (WGS) entry which is preliminary data.</text>
</comment>
<organism evidence="2 3">
    <name type="scientific">Bacteroides acidifaciens</name>
    <dbReference type="NCBI Taxonomy" id="85831"/>
    <lineage>
        <taxon>Bacteria</taxon>
        <taxon>Pseudomonadati</taxon>
        <taxon>Bacteroidota</taxon>
        <taxon>Bacteroidia</taxon>
        <taxon>Bacteroidales</taxon>
        <taxon>Bacteroidaceae</taxon>
        <taxon>Bacteroides</taxon>
    </lineage>
</organism>
<evidence type="ECO:0000313" key="3">
    <source>
        <dbReference type="Proteomes" id="UP000305751"/>
    </source>
</evidence>
<reference evidence="2 3" key="1">
    <citation type="submission" date="2019-04" db="EMBL/GenBank/DDBJ databases">
        <title>Microbes associate with the intestines of laboratory mice.</title>
        <authorList>
            <person name="Navarre W."/>
            <person name="Wong E."/>
            <person name="Huang K."/>
            <person name="Tropini C."/>
            <person name="Ng K."/>
            <person name="Yu B."/>
        </authorList>
    </citation>
    <scope>NUCLEOTIDE SEQUENCE [LARGE SCALE GENOMIC DNA]</scope>
    <source>
        <strain evidence="2 3">NM70_E10</strain>
    </source>
</reference>
<dbReference type="Proteomes" id="UP000305751">
    <property type="component" value="Unassembled WGS sequence"/>
</dbReference>
<sequence>MKHFLLVIIIGAIGCLTACNKVDYKTIIENRAKQDTTLSYKDIQIGMPISKLGIKDTIHRLIDLHDKSERVNFETVEIQKGITETPNGNLEVFIEQHNKYDKDSNNLGLSGIVDLIGITISGNGPILKSVVKTYMNKFGVFSYYEESVGYFGTYNYQYFKHVPEEIESLGAIMYLASVKQRAIKSDSPFPNRLSFTWEWKNKLITISMYSYGSNPSDVHITYSNNTQHNMENSQEKVISTRKKQTKKFSL</sequence>